<accession>A0A3N6RXK9</accession>
<comment type="caution">
    <text evidence="1">The sequence shown here is derived from an EMBL/GenBank/DDBJ whole genome shotgun (WGS) entry which is preliminary data.</text>
</comment>
<protein>
    <submittedName>
        <fullName evidence="1">Uncharacterized protein</fullName>
    </submittedName>
</protein>
<reference evidence="1 2" key="1">
    <citation type="submission" date="2018-10" db="EMBL/GenBank/DDBJ databases">
        <title>Draft genome sequence for the type isolate of Erwinia psidii, agent causal of bacterial blight in guava (Psidium guajava) and wilt and die-back of Eucalyptus spp.</title>
        <authorList>
            <person name="Hermenegildo P.S."/>
            <person name="Santos S.A."/>
            <person name="Guimaraes L.M.S."/>
            <person name="Vidigal P.M.P."/>
            <person name="Pereira I.C."/>
            <person name="Badel J.L."/>
            <person name="Alfenas-Zerbini P."/>
            <person name="Ferreira M.A.S.V."/>
            <person name="Alfenas A.C."/>
        </authorList>
    </citation>
    <scope>NUCLEOTIDE SEQUENCE [LARGE SCALE GENOMIC DNA]</scope>
    <source>
        <strain evidence="1 2">IBSBF 435</strain>
    </source>
</reference>
<dbReference type="RefSeq" id="WP_124234237.1">
    <property type="nucleotide sequence ID" value="NZ_RHHM01000014.1"/>
</dbReference>
<dbReference type="Proteomes" id="UP000279457">
    <property type="component" value="Unassembled WGS sequence"/>
</dbReference>
<evidence type="ECO:0000313" key="2">
    <source>
        <dbReference type="Proteomes" id="UP000279457"/>
    </source>
</evidence>
<dbReference type="EMBL" id="RHHM01000014">
    <property type="protein sequence ID" value="RQM37127.1"/>
    <property type="molecule type" value="Genomic_DNA"/>
</dbReference>
<dbReference type="OrthoDB" id="9860783at2"/>
<proteinExistence type="predicted"/>
<dbReference type="AlphaFoldDB" id="A0A3N6RXK9"/>
<gene>
    <name evidence="1" type="ORF">EB241_17155</name>
</gene>
<sequence length="88" mass="9633">MVKLKSLRSGRPESLAVIGVNIFTHKSEVRLLDSASGDTDAEQAVAALYGCERLEDGQIQVTDATNRCFRRAFGKAGKHNNASNKKRK</sequence>
<name>A0A3N6RXK9_9GAMM</name>
<evidence type="ECO:0000313" key="1">
    <source>
        <dbReference type="EMBL" id="RQM37127.1"/>
    </source>
</evidence>
<keyword evidence="2" id="KW-1185">Reference proteome</keyword>
<organism evidence="1 2">
    <name type="scientific">Erwinia psidii</name>
    <dbReference type="NCBI Taxonomy" id="69224"/>
    <lineage>
        <taxon>Bacteria</taxon>
        <taxon>Pseudomonadati</taxon>
        <taxon>Pseudomonadota</taxon>
        <taxon>Gammaproteobacteria</taxon>
        <taxon>Enterobacterales</taxon>
        <taxon>Erwiniaceae</taxon>
        <taxon>Erwinia</taxon>
    </lineage>
</organism>